<evidence type="ECO:0000256" key="2">
    <source>
        <dbReference type="ARBA" id="ARBA00005695"/>
    </source>
</evidence>
<organism evidence="7 8">
    <name type="scientific">Kushneria avicenniae</name>
    <dbReference type="NCBI Taxonomy" id="402385"/>
    <lineage>
        <taxon>Bacteria</taxon>
        <taxon>Pseudomonadati</taxon>
        <taxon>Pseudomonadota</taxon>
        <taxon>Gammaproteobacteria</taxon>
        <taxon>Oceanospirillales</taxon>
        <taxon>Halomonadaceae</taxon>
        <taxon>Kushneria</taxon>
    </lineage>
</organism>
<dbReference type="AlphaFoldDB" id="A0A1I1HTJ7"/>
<dbReference type="STRING" id="402385.SAMN05421848_0827"/>
<evidence type="ECO:0000259" key="6">
    <source>
        <dbReference type="Pfam" id="PF00496"/>
    </source>
</evidence>
<dbReference type="InterPro" id="IPR030678">
    <property type="entry name" value="Peptide/Ni-bd"/>
</dbReference>
<dbReference type="Gene3D" id="3.10.105.10">
    <property type="entry name" value="Dipeptide-binding Protein, Domain 3"/>
    <property type="match status" value="1"/>
</dbReference>
<dbReference type="FunFam" id="3.90.76.10:FF:000001">
    <property type="entry name" value="Oligopeptide ABC transporter substrate-binding protein"/>
    <property type="match status" value="1"/>
</dbReference>
<evidence type="ECO:0000256" key="3">
    <source>
        <dbReference type="ARBA" id="ARBA00022448"/>
    </source>
</evidence>
<evidence type="ECO:0000256" key="4">
    <source>
        <dbReference type="ARBA" id="ARBA00022729"/>
    </source>
</evidence>
<sequence>MTRCLFKSLGAALLLTCPLLACPLPAQAATLDIGIYGEPASLDAARVTGAVYDNDVLGDLFEGLVTLSPDGEYQPGVATDWSVSDDGLTWTFNLRDDARWSDGEPVTAEDFVLAFQRALDPEIASVYANLLYPIKNAAAINRGDAVMASLGARAVNDHRFEVRLEQPTPYLPTLMAHIIAAPVPAHVIREHGNDWTQLSHIVTNGAFKPSRWVSHDHIEAVRNPQFHDAESVDLDGVNYHLVENLNTGLSRFRSGNLDVMRDFDASRYQWLKENLGNAVHLHNQLSTYYYALNNRDDHPTSDVRVREALNLALRRDIITQKVLQGAANPTSSLVPAGTAHYDVQTMPGVDAPMEARLDRARALLKEAGYGPEHPLNLRLRFNSRDDHRRIAVAAAAMWKPLGINIEMVNAEANVHYAEIARGDFDIARASWVADFDDASNFLGILASGNTKNYGGYHSAGFDQLMKQAASQDDPDQRQQLLEQAERQALGDYAMAPIYADAARNLVNPDMTGWEDNAINRHLSRWISINP</sequence>
<dbReference type="GO" id="GO:0015833">
    <property type="term" value="P:peptide transport"/>
    <property type="evidence" value="ECO:0007669"/>
    <property type="project" value="TreeGrafter"/>
</dbReference>
<dbReference type="SUPFAM" id="SSF53850">
    <property type="entry name" value="Periplasmic binding protein-like II"/>
    <property type="match status" value="1"/>
</dbReference>
<dbReference type="PANTHER" id="PTHR30290:SF10">
    <property type="entry name" value="PERIPLASMIC OLIGOPEPTIDE-BINDING PROTEIN-RELATED"/>
    <property type="match status" value="1"/>
</dbReference>
<dbReference type="Proteomes" id="UP000199046">
    <property type="component" value="Unassembled WGS sequence"/>
</dbReference>
<comment type="similarity">
    <text evidence="2">Belongs to the bacterial solute-binding protein 5 family.</text>
</comment>
<dbReference type="GO" id="GO:0030288">
    <property type="term" value="C:outer membrane-bounded periplasmic space"/>
    <property type="evidence" value="ECO:0007669"/>
    <property type="project" value="TreeGrafter"/>
</dbReference>
<dbReference type="Gene3D" id="3.90.76.10">
    <property type="entry name" value="Dipeptide-binding Protein, Domain 1"/>
    <property type="match status" value="1"/>
</dbReference>
<dbReference type="Pfam" id="PF00496">
    <property type="entry name" value="SBP_bac_5"/>
    <property type="match status" value="1"/>
</dbReference>
<comment type="subcellular location">
    <subcellularLocation>
        <location evidence="1">Cell envelope</location>
    </subcellularLocation>
</comment>
<evidence type="ECO:0000313" key="7">
    <source>
        <dbReference type="EMBL" id="SFC27191.1"/>
    </source>
</evidence>
<feature type="signal peptide" evidence="5">
    <location>
        <begin position="1"/>
        <end position="28"/>
    </location>
</feature>
<reference evidence="8" key="1">
    <citation type="submission" date="2016-10" db="EMBL/GenBank/DDBJ databases">
        <authorList>
            <person name="Varghese N."/>
            <person name="Submissions S."/>
        </authorList>
    </citation>
    <scope>NUCLEOTIDE SEQUENCE [LARGE SCALE GENOMIC DNA]</scope>
    <source>
        <strain evidence="8">DSM 23439</strain>
    </source>
</reference>
<protein>
    <submittedName>
        <fullName evidence="7">Oligopeptide transport system substrate-binding protein</fullName>
    </submittedName>
</protein>
<feature type="chain" id="PRO_5011537749" evidence="5">
    <location>
        <begin position="29"/>
        <end position="530"/>
    </location>
</feature>
<evidence type="ECO:0000256" key="5">
    <source>
        <dbReference type="SAM" id="SignalP"/>
    </source>
</evidence>
<dbReference type="GO" id="GO:1904680">
    <property type="term" value="F:peptide transmembrane transporter activity"/>
    <property type="evidence" value="ECO:0007669"/>
    <property type="project" value="TreeGrafter"/>
</dbReference>
<accession>A0A1I1HTJ7</accession>
<evidence type="ECO:0000313" key="8">
    <source>
        <dbReference type="Proteomes" id="UP000199046"/>
    </source>
</evidence>
<gene>
    <name evidence="7" type="ORF">SAMN05421848_0827</name>
</gene>
<dbReference type="EMBL" id="FOLY01000002">
    <property type="protein sequence ID" value="SFC27191.1"/>
    <property type="molecule type" value="Genomic_DNA"/>
</dbReference>
<dbReference type="CDD" id="cd08504">
    <property type="entry name" value="PBP2_OppA"/>
    <property type="match status" value="1"/>
</dbReference>
<keyword evidence="4 5" id="KW-0732">Signal</keyword>
<dbReference type="GO" id="GO:0043190">
    <property type="term" value="C:ATP-binding cassette (ABC) transporter complex"/>
    <property type="evidence" value="ECO:0007669"/>
    <property type="project" value="InterPro"/>
</dbReference>
<proteinExistence type="inferred from homology"/>
<dbReference type="PIRSF" id="PIRSF002741">
    <property type="entry name" value="MppA"/>
    <property type="match status" value="1"/>
</dbReference>
<keyword evidence="3" id="KW-0813">Transport</keyword>
<keyword evidence="8" id="KW-1185">Reference proteome</keyword>
<dbReference type="InterPro" id="IPR000914">
    <property type="entry name" value="SBP_5_dom"/>
</dbReference>
<feature type="domain" description="Solute-binding protein family 5" evidence="6">
    <location>
        <begin position="72"/>
        <end position="451"/>
    </location>
</feature>
<dbReference type="OrthoDB" id="9801912at2"/>
<evidence type="ECO:0000256" key="1">
    <source>
        <dbReference type="ARBA" id="ARBA00004196"/>
    </source>
</evidence>
<dbReference type="InterPro" id="IPR039424">
    <property type="entry name" value="SBP_5"/>
</dbReference>
<dbReference type="RefSeq" id="WP_090131091.1">
    <property type="nucleotide sequence ID" value="NZ_FOLY01000002.1"/>
</dbReference>
<dbReference type="PANTHER" id="PTHR30290">
    <property type="entry name" value="PERIPLASMIC BINDING COMPONENT OF ABC TRANSPORTER"/>
    <property type="match status" value="1"/>
</dbReference>
<name>A0A1I1HTJ7_9GAMM</name>
<dbReference type="Gene3D" id="3.40.190.10">
    <property type="entry name" value="Periplasmic binding protein-like II"/>
    <property type="match status" value="1"/>
</dbReference>